<evidence type="ECO:0000313" key="1">
    <source>
        <dbReference type="EMBL" id="SEU47046.1"/>
    </source>
</evidence>
<dbReference type="EMBL" id="FOHX01000028">
    <property type="protein sequence ID" value="SEU47046.1"/>
    <property type="molecule type" value="Genomic_DNA"/>
</dbReference>
<gene>
    <name evidence="1" type="ORF">SAMN05421811_1285</name>
</gene>
<proteinExistence type="predicted"/>
<sequence length="81" mass="8937">MSSRQPQEQAGIAVDPEVVTSVRNQLGDNVDDAAVAAYVAEAVRERLTRDRHRMALLMAKAARADEDRVGRMMASVERQAQ</sequence>
<keyword evidence="2" id="KW-1185">Reference proteome</keyword>
<organism evidence="1 2">
    <name type="scientific">Nonomuraea wenchangensis</name>
    <dbReference type="NCBI Taxonomy" id="568860"/>
    <lineage>
        <taxon>Bacteria</taxon>
        <taxon>Bacillati</taxon>
        <taxon>Actinomycetota</taxon>
        <taxon>Actinomycetes</taxon>
        <taxon>Streptosporangiales</taxon>
        <taxon>Streptosporangiaceae</taxon>
        <taxon>Nonomuraea</taxon>
    </lineage>
</organism>
<name>A0A1I0LVQ7_9ACTN</name>
<reference evidence="1 2" key="1">
    <citation type="submission" date="2016-10" db="EMBL/GenBank/DDBJ databases">
        <authorList>
            <person name="de Groot N.N."/>
        </authorList>
    </citation>
    <scope>NUCLEOTIDE SEQUENCE [LARGE SCALE GENOMIC DNA]</scope>
    <source>
        <strain evidence="1 2">CGMCC 4.5598</strain>
    </source>
</reference>
<dbReference type="AlphaFoldDB" id="A0A1I0LVQ7"/>
<evidence type="ECO:0000313" key="2">
    <source>
        <dbReference type="Proteomes" id="UP000199361"/>
    </source>
</evidence>
<accession>A0A1I0LVQ7</accession>
<dbReference type="STRING" id="568860.SAMN05421811_1285"/>
<dbReference type="Proteomes" id="UP000199361">
    <property type="component" value="Unassembled WGS sequence"/>
</dbReference>
<dbReference type="RefSeq" id="WP_091094140.1">
    <property type="nucleotide sequence ID" value="NZ_FOHX01000028.1"/>
</dbReference>
<protein>
    <submittedName>
        <fullName evidence="1">Uncharacterized protein</fullName>
    </submittedName>
</protein>